<feature type="coiled-coil region" evidence="5">
    <location>
        <begin position="576"/>
        <end position="694"/>
    </location>
</feature>
<comment type="subcellular location">
    <subcellularLocation>
        <location evidence="1">Cytoplasm</location>
        <location evidence="1">Cytoskeleton</location>
        <location evidence="1">Microtubule organizing center</location>
        <location evidence="1">Centrosome</location>
        <location evidence="1">Centriole</location>
    </subcellularLocation>
</comment>
<name>I0YJE6_COCSC</name>
<dbReference type="RefSeq" id="XP_005643059.1">
    <property type="nucleotide sequence ID" value="XM_005643002.1"/>
</dbReference>
<feature type="region of interest" description="Disordered" evidence="6">
    <location>
        <begin position="295"/>
        <end position="319"/>
    </location>
</feature>
<evidence type="ECO:0000256" key="2">
    <source>
        <dbReference type="ARBA" id="ARBA00022490"/>
    </source>
</evidence>
<evidence type="ECO:0000313" key="8">
    <source>
        <dbReference type="Proteomes" id="UP000007264"/>
    </source>
</evidence>
<organism evidence="7 8">
    <name type="scientific">Coccomyxa subellipsoidea (strain C-169)</name>
    <name type="common">Green microalga</name>
    <dbReference type="NCBI Taxonomy" id="574566"/>
    <lineage>
        <taxon>Eukaryota</taxon>
        <taxon>Viridiplantae</taxon>
        <taxon>Chlorophyta</taxon>
        <taxon>core chlorophytes</taxon>
        <taxon>Trebouxiophyceae</taxon>
        <taxon>Trebouxiophyceae incertae sedis</taxon>
        <taxon>Coccomyxaceae</taxon>
        <taxon>Coccomyxa</taxon>
        <taxon>Coccomyxa subellipsoidea</taxon>
    </lineage>
</organism>
<keyword evidence="2" id="KW-0963">Cytoplasm</keyword>
<dbReference type="GO" id="GO:0005814">
    <property type="term" value="C:centriole"/>
    <property type="evidence" value="ECO:0007669"/>
    <property type="project" value="UniProtKB-SubCell"/>
</dbReference>
<feature type="coiled-coil region" evidence="5">
    <location>
        <begin position="959"/>
        <end position="1007"/>
    </location>
</feature>
<dbReference type="GeneID" id="17036572"/>
<dbReference type="EMBL" id="AGSI01000023">
    <property type="protein sequence ID" value="EIE18515.1"/>
    <property type="molecule type" value="Genomic_DNA"/>
</dbReference>
<keyword evidence="8" id="KW-1185">Reference proteome</keyword>
<feature type="region of interest" description="Disordered" evidence="6">
    <location>
        <begin position="1191"/>
        <end position="1229"/>
    </location>
</feature>
<feature type="region of interest" description="Disordered" evidence="6">
    <location>
        <begin position="1401"/>
        <end position="1424"/>
    </location>
</feature>
<dbReference type="PANTHER" id="PTHR20544:SF0">
    <property type="entry name" value="NUCLEOPROTEIN TPR_MLP1 DOMAIN-CONTAINING PROTEIN"/>
    <property type="match status" value="1"/>
</dbReference>
<protein>
    <submittedName>
        <fullName evidence="7">Uncharacterized protein</fullName>
    </submittedName>
</protein>
<feature type="compositionally biased region" description="Polar residues" evidence="6">
    <location>
        <begin position="1198"/>
        <end position="1216"/>
    </location>
</feature>
<dbReference type="STRING" id="574566.I0YJE6"/>
<feature type="coiled-coil region" evidence="5">
    <location>
        <begin position="325"/>
        <end position="380"/>
    </location>
</feature>
<proteinExistence type="inferred from homology"/>
<comment type="similarity">
    <text evidence="4">Belongs to the CEP135/TSGA10 family.</text>
</comment>
<dbReference type="Proteomes" id="UP000007264">
    <property type="component" value="Unassembled WGS sequence"/>
</dbReference>
<feature type="compositionally biased region" description="Low complexity" evidence="6">
    <location>
        <begin position="1086"/>
        <end position="1102"/>
    </location>
</feature>
<feature type="coiled-coil region" evidence="5">
    <location>
        <begin position="786"/>
        <end position="890"/>
    </location>
</feature>
<dbReference type="eggNOG" id="ENOG502QT27">
    <property type="taxonomic scope" value="Eukaryota"/>
</dbReference>
<feature type="compositionally biased region" description="Pro residues" evidence="6">
    <location>
        <begin position="916"/>
        <end position="926"/>
    </location>
</feature>
<evidence type="ECO:0000256" key="6">
    <source>
        <dbReference type="SAM" id="MobiDB-lite"/>
    </source>
</evidence>
<feature type="region of interest" description="Disordered" evidence="6">
    <location>
        <begin position="526"/>
        <end position="561"/>
    </location>
</feature>
<feature type="region of interest" description="Disordered" evidence="6">
    <location>
        <begin position="1360"/>
        <end position="1388"/>
    </location>
</feature>
<accession>I0YJE6</accession>
<evidence type="ECO:0000256" key="3">
    <source>
        <dbReference type="ARBA" id="ARBA00023212"/>
    </source>
</evidence>
<feature type="compositionally biased region" description="Polar residues" evidence="6">
    <location>
        <begin position="1256"/>
        <end position="1272"/>
    </location>
</feature>
<evidence type="ECO:0000256" key="4">
    <source>
        <dbReference type="ARBA" id="ARBA00038123"/>
    </source>
</evidence>
<dbReference type="InterPro" id="IPR051877">
    <property type="entry name" value="Centriole_BasalBody_StrucProt"/>
</dbReference>
<feature type="compositionally biased region" description="Polar residues" evidence="6">
    <location>
        <begin position="1161"/>
        <end position="1170"/>
    </location>
</feature>
<feature type="region of interest" description="Disordered" evidence="6">
    <location>
        <begin position="1140"/>
        <end position="1176"/>
    </location>
</feature>
<evidence type="ECO:0000313" key="7">
    <source>
        <dbReference type="EMBL" id="EIE18515.1"/>
    </source>
</evidence>
<keyword evidence="5" id="KW-0175">Coiled coil</keyword>
<dbReference type="KEGG" id="csl:COCSUDRAFT_49237"/>
<comment type="caution">
    <text evidence="7">The sequence shown here is derived from an EMBL/GenBank/DDBJ whole genome shotgun (WGS) entry which is preliminary data.</text>
</comment>
<feature type="region of interest" description="Disordered" evidence="6">
    <location>
        <begin position="1250"/>
        <end position="1272"/>
    </location>
</feature>
<feature type="region of interest" description="Disordered" evidence="6">
    <location>
        <begin position="1071"/>
        <end position="1104"/>
    </location>
</feature>
<keyword evidence="3" id="KW-0206">Cytoskeleton</keyword>
<sequence>MEQQALQLLKRKLDALSYMEPVDEHSAPLVQRLVDDLVHTTESYRGLKQQSLTHHHHISSLNDKVEVLQKDCSRLAGENNQLHLRLIKETEHSDRRERAHYTQLKAFEEQISQLSFWKQSTQQRVLGLEKENGGLKQRLQQFLTEDDSDDEARGATRLHLEAPLEPAAAAQLPRPAPGSPAGGGIDLLKAANTRVASLEAAMRSRDGQLAAAQAELQAMQEAVEKREVEIVRLGAEAATIRDVDVTALQYRSEAQENLILQLNEQLEARLREAVRDGNALARETGELKAALKRAQAQSGLPRRNGLTNGRSAGDKENLPETSRALALAEQRLSEAAAELQQRADALGRLEAERDEGNAQVERLKERLGEVEGAVAQLRTTGAAEAAGVPSPTVAAGGPPRAAAAEVAELRECLATAQADAAAAAAQRESVQHEATQLRSQVQFLEDEKAVLIEEAAVRARSADSAENSDTLLLRQRLLTAEADRDKLRAAVLQAQAQADELIAALKGLAADRDAARAAAANARSEADRLQTALAERPSPAAAPATPPAQAVESGDTAPEEKATQLATPNAFLKKHADEVMAQSQRLQAQLQELGTTRDNLAAELASKTEAAAVLEQEVAAAQERAEEATQRAAQAEAASAAAAGQLQSARQALALAEQKRDAALQTSQTLEADNRELRDELHAVSDDLEALVRENQVIGGQAISAATERDAWREEAGAAGTRAAAAEAAARAADAETVRLRKTYEALAAELRGAQGSAGALGRKLAARDGHAAGQAAELAAMREAHSKAQAQLNQTALDVQAWERQVAELSRQVSRAAADKDDAERERQSLLDALRNSEQARFEVERQREGAQRQMAAMEGTLRETGARCEEAEAQAEGLRRQLALEGTRVADLETLLTRLRASHFAAHNAARLPGPLPGGPPGPDPAAFSRHTPQISLFHHPLRYICSGFSCWLAERAAALEARLATAEAEADSARESLRQTRVDNATLQSALQAARAERNALNAAIRAANSGDAAAQNWAFGNVDASAGAAALAAARADLAASQEENGRLLDLVSKVDAERAALEKANAVLRAGRQPPRPPQSPSESSSFACSGSAAGTAFRGAPTDADVEAARLALELAHERAQREKAERDFEELLEGMQGGATTGRSGATSAPRITMSASPGSTSAEEQRRRLTQLQAAVRNLEADNKRLREGLSTSSRPVTDSALTSNGDSGATWRRQSRSSGPTGALAAYVAELSEPRTLAQQKVGGSGSQLNDCRNRKSPVSSSGAVRAFSTDRIPTFAAAPYLKLIKRQLQVESGTVAPALPSPSMPSPSFAARPVWEGRSIADTETSPQSRRQAAVRAKLARTPLYAYSQLESSRGVQKHSTRPLSSASSEPGKVGAKENEALKWFGRLDCSRGKSGRRLSLPAPVKPRGVRKSM</sequence>
<feature type="compositionally biased region" description="Low complexity" evidence="6">
    <location>
        <begin position="532"/>
        <end position="550"/>
    </location>
</feature>
<gene>
    <name evidence="7" type="ORF">COCSUDRAFT_49237</name>
</gene>
<dbReference type="PANTHER" id="PTHR20544">
    <property type="entry name" value="CENTROSOMAL PROTEIN CEP135"/>
    <property type="match status" value="1"/>
</dbReference>
<evidence type="ECO:0000256" key="5">
    <source>
        <dbReference type="SAM" id="Coils"/>
    </source>
</evidence>
<evidence type="ECO:0000256" key="1">
    <source>
        <dbReference type="ARBA" id="ARBA00004114"/>
    </source>
</evidence>
<reference evidence="7 8" key="1">
    <citation type="journal article" date="2012" name="Genome Biol.">
        <title>The genome of the polar eukaryotic microalga coccomyxa subellipsoidea reveals traits of cold adaptation.</title>
        <authorList>
            <person name="Blanc G."/>
            <person name="Agarkova I."/>
            <person name="Grimwood J."/>
            <person name="Kuo A."/>
            <person name="Brueggeman A."/>
            <person name="Dunigan D."/>
            <person name="Gurnon J."/>
            <person name="Ladunga I."/>
            <person name="Lindquist E."/>
            <person name="Lucas S."/>
            <person name="Pangilinan J."/>
            <person name="Proschold T."/>
            <person name="Salamov A."/>
            <person name="Schmutz J."/>
            <person name="Weeks D."/>
            <person name="Yamada T."/>
            <person name="Claverie J.M."/>
            <person name="Grigoriev I."/>
            <person name="Van Etten J."/>
            <person name="Lomsadze A."/>
            <person name="Borodovsky M."/>
        </authorList>
    </citation>
    <scope>NUCLEOTIDE SEQUENCE [LARGE SCALE GENOMIC DNA]</scope>
    <source>
        <strain evidence="7 8">C-169</strain>
    </source>
</reference>
<dbReference type="OrthoDB" id="515606at2759"/>
<feature type="region of interest" description="Disordered" evidence="6">
    <location>
        <begin position="912"/>
        <end position="932"/>
    </location>
</feature>